<comment type="caution">
    <text evidence="5">The sequence shown here is derived from an EMBL/GenBank/DDBJ whole genome shotgun (WGS) entry which is preliminary data.</text>
</comment>
<proteinExistence type="predicted"/>
<keyword evidence="1 3" id="KW-0732">Signal</keyword>
<protein>
    <recommendedName>
        <fullName evidence="4">SLH domain-containing protein</fullName>
    </recommendedName>
</protein>
<dbReference type="Proteomes" id="UP000185568">
    <property type="component" value="Unassembled WGS sequence"/>
</dbReference>
<dbReference type="PANTHER" id="PTHR43308">
    <property type="entry name" value="OUTER MEMBRANE PROTEIN ALPHA-RELATED"/>
    <property type="match status" value="1"/>
</dbReference>
<dbReference type="InterPro" id="IPR001119">
    <property type="entry name" value="SLH_dom"/>
</dbReference>
<organism evidence="5 6">
    <name type="scientific">Domibacillus antri</name>
    <dbReference type="NCBI Taxonomy" id="1714264"/>
    <lineage>
        <taxon>Bacteria</taxon>
        <taxon>Bacillati</taxon>
        <taxon>Bacillota</taxon>
        <taxon>Bacilli</taxon>
        <taxon>Bacillales</taxon>
        <taxon>Bacillaceae</taxon>
        <taxon>Domibacillus</taxon>
    </lineage>
</organism>
<evidence type="ECO:0000256" key="2">
    <source>
        <dbReference type="SAM" id="MobiDB-lite"/>
    </source>
</evidence>
<feature type="domain" description="SLH" evidence="4">
    <location>
        <begin position="173"/>
        <end position="236"/>
    </location>
</feature>
<feature type="region of interest" description="Disordered" evidence="2">
    <location>
        <begin position="91"/>
        <end position="114"/>
    </location>
</feature>
<reference evidence="5 6" key="1">
    <citation type="submission" date="2016-12" db="EMBL/GenBank/DDBJ databases">
        <title>Domibacillus antri genome sequencing.</title>
        <authorList>
            <person name="Verma A."/>
            <person name="Krishnamurthi S."/>
        </authorList>
    </citation>
    <scope>NUCLEOTIDE SEQUENCE [LARGE SCALE GENOMIC DNA]</scope>
    <source>
        <strain evidence="5 6">XD80</strain>
    </source>
</reference>
<dbReference type="InterPro" id="IPR051465">
    <property type="entry name" value="Cell_Envelope_Struct_Comp"/>
</dbReference>
<accession>A0A1Q8Q9T2</accession>
<dbReference type="OrthoDB" id="5845122at2"/>
<name>A0A1Q8Q9T2_9BACI</name>
<sequence>MKIKKVLFGLAACSLIGASIQPSSADAANYSDVSYKYWAYEDIKFLSSHKVISGYSDGKFKPGETIKRKDAAVMLMRVIEPVEQVIEDIETTKSTKETNPETKPVPGIPEKPVDPDGISDMTESSPGFKAVKPVVDAGLLSLTEEGAFMPDAPLTRNEMAKALSAAFAFKGTESTSFTDIPANDPYYKAVDAIAYRNITTGYKDGTFRPLENVTRAQFSAFLSRVFQQPLSYEVRSSGNVMETVSTIEEAFERAAQYTNGTIHPTSNKYKQFSQEIASADKTGIKSGVLMYNGMERKTAFTPAFFHHYLSYASPDGREMDMFDTFIVLGRTYDGGELVESPKNDANYADWQAYMDRTFSETGVLQNLNEAAKQKNQHVNVYISIPYPKWNGAFVTMDGREVANDVYARYDIVNWYMSQVEKKWKEFGFTNITFKGYYWMNETVRVQDDGLLLSTISHKIHQKDKFLIYAPHATSTNFQHWKSYGFDAAFLQPNAFRTSVSNKEERLHKAFVNAQMYGTGITIEIDSYGITQAAEGAETFTMYMDFAKRYGLDEKAMIFYQGTNMVERMVTYDSPIFKKWHEELTSTFFSK</sequence>
<dbReference type="AlphaFoldDB" id="A0A1Q8Q9T2"/>
<gene>
    <name evidence="5" type="ORF">BTO30_01435</name>
</gene>
<dbReference type="Pfam" id="PF00395">
    <property type="entry name" value="SLH"/>
    <property type="match status" value="3"/>
</dbReference>
<evidence type="ECO:0000256" key="3">
    <source>
        <dbReference type="SAM" id="SignalP"/>
    </source>
</evidence>
<dbReference type="EMBL" id="MSDU01000003">
    <property type="protein sequence ID" value="OLN24104.1"/>
    <property type="molecule type" value="Genomic_DNA"/>
</dbReference>
<dbReference type="RefSeq" id="WP_075396922.1">
    <property type="nucleotide sequence ID" value="NZ_MSDU01000003.1"/>
</dbReference>
<evidence type="ECO:0000259" key="4">
    <source>
        <dbReference type="PROSITE" id="PS51272"/>
    </source>
</evidence>
<feature type="signal peptide" evidence="3">
    <location>
        <begin position="1"/>
        <end position="27"/>
    </location>
</feature>
<feature type="domain" description="SLH" evidence="4">
    <location>
        <begin position="26"/>
        <end position="89"/>
    </location>
</feature>
<evidence type="ECO:0000313" key="6">
    <source>
        <dbReference type="Proteomes" id="UP000185568"/>
    </source>
</evidence>
<feature type="compositionally biased region" description="Basic and acidic residues" evidence="2">
    <location>
        <begin position="91"/>
        <end position="100"/>
    </location>
</feature>
<evidence type="ECO:0000313" key="5">
    <source>
        <dbReference type="EMBL" id="OLN24104.1"/>
    </source>
</evidence>
<dbReference type="STRING" id="1714264.BTO30_01435"/>
<dbReference type="PROSITE" id="PS51272">
    <property type="entry name" value="SLH"/>
    <property type="match status" value="2"/>
</dbReference>
<feature type="chain" id="PRO_5012209420" description="SLH domain-containing protein" evidence="3">
    <location>
        <begin position="28"/>
        <end position="590"/>
    </location>
</feature>
<dbReference type="InterPro" id="IPR032329">
    <property type="entry name" value="DUF4855"/>
</dbReference>
<evidence type="ECO:0000256" key="1">
    <source>
        <dbReference type="ARBA" id="ARBA00022729"/>
    </source>
</evidence>
<dbReference type="Pfam" id="PF16147">
    <property type="entry name" value="DUF4855"/>
    <property type="match status" value="1"/>
</dbReference>
<keyword evidence="6" id="KW-1185">Reference proteome</keyword>